<accession>A0A816NRC1</accession>
<name>A0A816NRC1_BRANA</name>
<reference evidence="1" key="1">
    <citation type="submission" date="2021-01" db="EMBL/GenBank/DDBJ databases">
        <authorList>
            <consortium name="Genoscope - CEA"/>
            <person name="William W."/>
        </authorList>
    </citation>
    <scope>NUCLEOTIDE SEQUENCE</scope>
</reference>
<protein>
    <submittedName>
        <fullName evidence="1">(rape) hypothetical protein</fullName>
    </submittedName>
</protein>
<evidence type="ECO:0000313" key="1">
    <source>
        <dbReference type="EMBL" id="CAF2038290.1"/>
    </source>
</evidence>
<dbReference type="Proteomes" id="UP001295469">
    <property type="component" value="Chromosome A09"/>
</dbReference>
<dbReference type="AlphaFoldDB" id="A0A816NRC1"/>
<dbReference type="EMBL" id="HG994363">
    <property type="protein sequence ID" value="CAF2038290.1"/>
    <property type="molecule type" value="Genomic_DNA"/>
</dbReference>
<proteinExistence type="predicted"/>
<sequence>MGHKAQDCLGKEVKLLKKPEEEEKGTQVEILADVEKDVGLNDRALSDLLQDLEAITPRPAICASSNDLETDINHKTLDEQHLQAREKAQGIQLIEPTTEAFHTNDTSTRKYCKINVQMEKELQFHHPDLVLYKIS</sequence>
<organism evidence="1">
    <name type="scientific">Brassica napus</name>
    <name type="common">Rape</name>
    <dbReference type="NCBI Taxonomy" id="3708"/>
    <lineage>
        <taxon>Eukaryota</taxon>
        <taxon>Viridiplantae</taxon>
        <taxon>Streptophyta</taxon>
        <taxon>Embryophyta</taxon>
        <taxon>Tracheophyta</taxon>
        <taxon>Spermatophyta</taxon>
        <taxon>Magnoliopsida</taxon>
        <taxon>eudicotyledons</taxon>
        <taxon>Gunneridae</taxon>
        <taxon>Pentapetalae</taxon>
        <taxon>rosids</taxon>
        <taxon>malvids</taxon>
        <taxon>Brassicales</taxon>
        <taxon>Brassicaceae</taxon>
        <taxon>Brassiceae</taxon>
        <taxon>Brassica</taxon>
    </lineage>
</organism>
<gene>
    <name evidence="1" type="ORF">DARMORV10_A09P11390.1</name>
</gene>